<dbReference type="PANTHER" id="PTHR11908:SF157">
    <property type="entry name" value="XANTHINE DEHYDROGENASE SUBUNIT D-RELATED"/>
    <property type="match status" value="1"/>
</dbReference>
<dbReference type="InterPro" id="IPR008274">
    <property type="entry name" value="AldOxase/xan_DH_MoCoBD1"/>
</dbReference>
<dbReference type="PANTHER" id="PTHR11908">
    <property type="entry name" value="XANTHINE DEHYDROGENASE"/>
    <property type="match status" value="1"/>
</dbReference>
<dbReference type="Gene3D" id="3.30.365.10">
    <property type="entry name" value="Aldehyde oxidase/xanthine dehydrogenase, molybdopterin binding domain"/>
    <property type="match status" value="4"/>
</dbReference>
<protein>
    <submittedName>
        <fullName evidence="2">Xanthine dehydrogenase family protein molybdopterin-binding subunit</fullName>
    </submittedName>
</protein>
<accession>A0A7C5LEU0</accession>
<dbReference type="AlphaFoldDB" id="A0A7C5LEU0"/>
<organism evidence="2">
    <name type="scientific">Caldiarchaeum subterraneum</name>
    <dbReference type="NCBI Taxonomy" id="311458"/>
    <lineage>
        <taxon>Archaea</taxon>
        <taxon>Nitrososphaerota</taxon>
        <taxon>Candidatus Caldarchaeales</taxon>
        <taxon>Candidatus Caldarchaeaceae</taxon>
        <taxon>Candidatus Caldarchaeum</taxon>
    </lineage>
</organism>
<dbReference type="InterPro" id="IPR046867">
    <property type="entry name" value="AldOxase/xan_DH_MoCoBD2"/>
</dbReference>
<dbReference type="InterPro" id="IPR016208">
    <property type="entry name" value="Ald_Oxase/xanthine_DH-like"/>
</dbReference>
<evidence type="ECO:0000313" key="2">
    <source>
        <dbReference type="EMBL" id="HHK67823.1"/>
    </source>
</evidence>
<dbReference type="GO" id="GO:0016491">
    <property type="term" value="F:oxidoreductase activity"/>
    <property type="evidence" value="ECO:0007669"/>
    <property type="project" value="InterPro"/>
</dbReference>
<dbReference type="InterPro" id="IPR036856">
    <property type="entry name" value="Ald_Oxase/Xan_DH_a/b_sf"/>
</dbReference>
<dbReference type="InterPro" id="IPR000674">
    <property type="entry name" value="Ald_Oxase/Xan_DH_a/b"/>
</dbReference>
<dbReference type="Pfam" id="PF01315">
    <property type="entry name" value="Ald_Xan_dh_C"/>
    <property type="match status" value="1"/>
</dbReference>
<dbReference type="GO" id="GO:0005506">
    <property type="term" value="F:iron ion binding"/>
    <property type="evidence" value="ECO:0007669"/>
    <property type="project" value="InterPro"/>
</dbReference>
<proteinExistence type="predicted"/>
<gene>
    <name evidence="2" type="ORF">ENM11_01525</name>
</gene>
<sequence>MSLNPVAMHRAVDAVCGKPIYTADIVPEDALRVKALRSEYPHAIIKKIDFSKALKTPGVVRVLTAADVPGQNVTGTVILDRPFLASSKVRCVADPLALVVATSEEAADKALENIVVEYDVLEAVYDPVKALEPNAPQIHEEGNLLRHYRIRKGDVVKGFDESDVVVEDEFRTPMQEPAPIEPEAAYAVPDVNGSITIYGSVQNPHYVLQGVARILGMPKHKVNIVAMALGGTFGGKSDEAPWDVCAMAGLAALKTGKPAACVYSRDESMLAHSHRHPAVMRYRLGATYEGVLKALDADLYFDTGAYASVGPLVMLRAVSHAAGPYVVENVRVDSYLVYTNSLMAGSMRGFGCPQVHFAVESLMDMLAHELGMDPLNLRLKNVWKKGCRISTDVVLNDNPIYDVLAHKAAEKLGWYSRSNKEPDEGYGIAFVLHGNSLGPEGEDKSSAVVRITPDGLVYVRTSLTEYGTGSSVGLAKIASEALNIPENRVIIERVETKTAPDSGGTFASRTTLMGGNAVRLAALKLRKKLESMAQERLHTMTSRLDVLSFVKEALKEEIEEYAEFSLPNCDYNPETGRGTPYLQYTYGVVGVKVKVDRELGKVKLTKLVGVFDVGRVVNKSYLLAQLEGGLTQGVAYGLLEELLVGKKHKILNPNLADYLVPTAADMPAVEIEVVENPSEITPLGTRTAGEPAINGPAPAIANAVYDAVKARIKSLPITPEKIVEALAGKQVISVKQP</sequence>
<dbReference type="SUPFAM" id="SSF56003">
    <property type="entry name" value="Molybdenum cofactor-binding domain"/>
    <property type="match status" value="1"/>
</dbReference>
<dbReference type="SMART" id="SM01008">
    <property type="entry name" value="Ald_Xan_dh_C"/>
    <property type="match status" value="1"/>
</dbReference>
<dbReference type="InterPro" id="IPR037165">
    <property type="entry name" value="AldOxase/xan_DH_Mopterin-bd_sf"/>
</dbReference>
<dbReference type="SUPFAM" id="SSF54665">
    <property type="entry name" value="CO dehydrogenase molybdoprotein N-domain-like"/>
    <property type="match status" value="1"/>
</dbReference>
<feature type="domain" description="Aldehyde oxidase/xanthine dehydrogenase a/b hammerhead" evidence="1">
    <location>
        <begin position="16"/>
        <end position="122"/>
    </location>
</feature>
<evidence type="ECO:0000259" key="1">
    <source>
        <dbReference type="SMART" id="SM01008"/>
    </source>
</evidence>
<name>A0A7C5LEU0_CALS0</name>
<dbReference type="Gene3D" id="3.90.1170.50">
    <property type="entry name" value="Aldehyde oxidase/xanthine dehydrogenase, a/b hammerhead"/>
    <property type="match status" value="1"/>
</dbReference>
<reference evidence="2" key="1">
    <citation type="journal article" date="2020" name="mSystems">
        <title>Genome- and Community-Level Interaction Insights into Carbon Utilization and Element Cycling Functions of Hydrothermarchaeota in Hydrothermal Sediment.</title>
        <authorList>
            <person name="Zhou Z."/>
            <person name="Liu Y."/>
            <person name="Xu W."/>
            <person name="Pan J."/>
            <person name="Luo Z.H."/>
            <person name="Li M."/>
        </authorList>
    </citation>
    <scope>NUCLEOTIDE SEQUENCE [LARGE SCALE GENOMIC DNA]</scope>
    <source>
        <strain evidence="2">SpSt-1056</strain>
    </source>
</reference>
<comment type="caution">
    <text evidence="2">The sequence shown here is derived from an EMBL/GenBank/DDBJ whole genome shotgun (WGS) entry which is preliminary data.</text>
</comment>
<dbReference type="EMBL" id="DRWN01000013">
    <property type="protein sequence ID" value="HHK67823.1"/>
    <property type="molecule type" value="Genomic_DNA"/>
</dbReference>
<dbReference type="Pfam" id="PF20256">
    <property type="entry name" value="MoCoBD_2"/>
    <property type="match status" value="1"/>
</dbReference>
<dbReference type="Pfam" id="PF02738">
    <property type="entry name" value="MoCoBD_1"/>
    <property type="match status" value="1"/>
</dbReference>